<dbReference type="RefSeq" id="WP_255873570.1">
    <property type="nucleotide sequence ID" value="NZ_JACASI010000013.1"/>
</dbReference>
<comment type="caution">
    <text evidence="1">The sequence shown here is derived from an EMBL/GenBank/DDBJ whole genome shotgun (WGS) entry which is preliminary data.</text>
</comment>
<name>A0ABT1NY00_9GAMM</name>
<evidence type="ECO:0008006" key="3">
    <source>
        <dbReference type="Google" id="ProtNLM"/>
    </source>
</evidence>
<gene>
    <name evidence="1" type="ORF">HXX02_04825</name>
</gene>
<organism evidence="1 2">
    <name type="scientific">Microbulbifer elongatus</name>
    <dbReference type="NCBI Taxonomy" id="86173"/>
    <lineage>
        <taxon>Bacteria</taxon>
        <taxon>Pseudomonadati</taxon>
        <taxon>Pseudomonadota</taxon>
        <taxon>Gammaproteobacteria</taxon>
        <taxon>Cellvibrionales</taxon>
        <taxon>Microbulbiferaceae</taxon>
        <taxon>Microbulbifer</taxon>
    </lineage>
</organism>
<proteinExistence type="predicted"/>
<evidence type="ECO:0000313" key="1">
    <source>
        <dbReference type="EMBL" id="MCQ3828758.1"/>
    </source>
</evidence>
<reference evidence="1" key="1">
    <citation type="thesis" date="2020" institute="Technische Universitat Dresden" country="Dresden, Germany">
        <title>The Agarolytic System of Microbulbifer elongatus PORT2, Isolated from Batu Karas, Pangandaran West Java Indonesia.</title>
        <authorList>
            <person name="Anggraeni S.R."/>
        </authorList>
    </citation>
    <scope>NUCLEOTIDE SEQUENCE</scope>
    <source>
        <strain evidence="1">PORT2</strain>
    </source>
</reference>
<dbReference type="EMBL" id="JACASI010000013">
    <property type="protein sequence ID" value="MCQ3828758.1"/>
    <property type="molecule type" value="Genomic_DNA"/>
</dbReference>
<keyword evidence="2" id="KW-1185">Reference proteome</keyword>
<dbReference type="Proteomes" id="UP001205566">
    <property type="component" value="Unassembled WGS sequence"/>
</dbReference>
<sequence>MDRIILGVITAVLAVFSYSLWDKNQDLEQEVKRGEISIDSTMLSKATEFTFMKVENQFTYYMKEKNIGPRNGKWEALYTWSYPFNFGYKIEDNWDWCIEVDQEEGVISINAPKITQLNRSDASPKAEKIFNGGFKVTQVAAQEWMVKTANKKMKDTASRYLENTTVQESVKKSLSSFFRDILNDAHEGENPINEVIVNITDDSTCTTANI</sequence>
<evidence type="ECO:0000313" key="2">
    <source>
        <dbReference type="Proteomes" id="UP001205566"/>
    </source>
</evidence>
<protein>
    <recommendedName>
        <fullName evidence="3">DUF4230 domain-containing protein</fullName>
    </recommendedName>
</protein>
<accession>A0ABT1NY00</accession>